<dbReference type="InterPro" id="IPR008333">
    <property type="entry name" value="Cbr1-like_FAD-bd_dom"/>
</dbReference>
<name>A0ABV7U3Q7_9RHOB</name>
<reference evidence="4" key="1">
    <citation type="journal article" date="2019" name="Int. J. Syst. Evol. Microbiol.">
        <title>The Global Catalogue of Microorganisms (GCM) 10K type strain sequencing project: providing services to taxonomists for standard genome sequencing and annotation.</title>
        <authorList>
            <consortium name="The Broad Institute Genomics Platform"/>
            <consortium name="The Broad Institute Genome Sequencing Center for Infectious Disease"/>
            <person name="Wu L."/>
            <person name="Ma J."/>
        </authorList>
    </citation>
    <scope>NUCLEOTIDE SEQUENCE [LARGE SCALE GENOMIC DNA]</scope>
    <source>
        <strain evidence="4">KCTC 42473</strain>
    </source>
</reference>
<dbReference type="PANTHER" id="PTHR47354">
    <property type="entry name" value="NADH OXIDOREDUCTASE HCR"/>
    <property type="match status" value="1"/>
</dbReference>
<proteinExistence type="predicted"/>
<dbReference type="PROSITE" id="PS00197">
    <property type="entry name" value="2FE2S_FER_1"/>
    <property type="match status" value="1"/>
</dbReference>
<dbReference type="InterPro" id="IPR001433">
    <property type="entry name" value="OxRdtase_FAD/NAD-bd"/>
</dbReference>
<accession>A0ABV7U3Q7</accession>
<dbReference type="Gene3D" id="3.40.50.80">
    <property type="entry name" value="Nucleotide-binding domain of ferredoxin-NADP reductase (FNR) module"/>
    <property type="match status" value="1"/>
</dbReference>
<dbReference type="EMBL" id="JBHRXY010000005">
    <property type="protein sequence ID" value="MFC3629543.1"/>
    <property type="molecule type" value="Genomic_DNA"/>
</dbReference>
<evidence type="ECO:0000313" key="4">
    <source>
        <dbReference type="Proteomes" id="UP001595539"/>
    </source>
</evidence>
<dbReference type="InterPro" id="IPR017938">
    <property type="entry name" value="Riboflavin_synthase-like_b-brl"/>
</dbReference>
<dbReference type="SUPFAM" id="SSF54292">
    <property type="entry name" value="2Fe-2S ferredoxin-like"/>
    <property type="match status" value="1"/>
</dbReference>
<dbReference type="InterPro" id="IPR050415">
    <property type="entry name" value="MRET"/>
</dbReference>
<dbReference type="Pfam" id="PF00970">
    <property type="entry name" value="FAD_binding_6"/>
    <property type="match status" value="1"/>
</dbReference>
<organism evidence="3 4">
    <name type="scientific">Paracoccus angustae</name>
    <dbReference type="NCBI Taxonomy" id="1671480"/>
    <lineage>
        <taxon>Bacteria</taxon>
        <taxon>Pseudomonadati</taxon>
        <taxon>Pseudomonadota</taxon>
        <taxon>Alphaproteobacteria</taxon>
        <taxon>Rhodobacterales</taxon>
        <taxon>Paracoccaceae</taxon>
        <taxon>Paracoccus</taxon>
    </lineage>
</organism>
<dbReference type="PROSITE" id="PS51384">
    <property type="entry name" value="FAD_FR"/>
    <property type="match status" value="1"/>
</dbReference>
<feature type="domain" description="FAD-binding FR-type" evidence="2">
    <location>
        <begin position="103"/>
        <end position="202"/>
    </location>
</feature>
<dbReference type="Gene3D" id="3.10.20.30">
    <property type="match status" value="1"/>
</dbReference>
<dbReference type="CDD" id="cd00207">
    <property type="entry name" value="fer2"/>
    <property type="match status" value="1"/>
</dbReference>
<sequence>MMTTRFVDIRQARVSLEVQEGQTILDAALAAGIPYPHGCRSGRCGSCKSRLIEGEVELLQHSRFALSEEEKADGLILACRAVPQTDAAVAWLGSDDDDAVEAPRRVEAIVSGLDDLTHDIKLVRISPVDGSPLLFTAGQYAQVGFDGVPARSYSMANRHGDDSLEFHIRKVPGGVTSQHVHEALKAGDKLTLEFPLGSSYLRQHHSGPILCIAGGSGLAPIKSIVETALAHGMKQPIHVYFGARGARDLYLVEHFETLADRHNNLSFTAVLSDTQVAPHRHGFVTDAVAEDLADFDGWKAYVAGPPPMVDAAMAMAFARGLRPEDMHADVFFTPEGQEG</sequence>
<dbReference type="Proteomes" id="UP001595539">
    <property type="component" value="Unassembled WGS sequence"/>
</dbReference>
<dbReference type="InterPro" id="IPR012675">
    <property type="entry name" value="Beta-grasp_dom_sf"/>
</dbReference>
<dbReference type="CDD" id="cd06187">
    <property type="entry name" value="O2ase_reductase_like"/>
    <property type="match status" value="1"/>
</dbReference>
<dbReference type="InterPro" id="IPR006058">
    <property type="entry name" value="2Fe2S_fd_BS"/>
</dbReference>
<dbReference type="PROSITE" id="PS51085">
    <property type="entry name" value="2FE2S_FER_2"/>
    <property type="match status" value="1"/>
</dbReference>
<dbReference type="SUPFAM" id="SSF52343">
    <property type="entry name" value="Ferredoxin reductase-like, C-terminal NADP-linked domain"/>
    <property type="match status" value="1"/>
</dbReference>
<dbReference type="PRINTS" id="PR00410">
    <property type="entry name" value="PHEHYDRXLASE"/>
</dbReference>
<gene>
    <name evidence="3" type="ORF">ACFOM8_08785</name>
</gene>
<comment type="caution">
    <text evidence="3">The sequence shown here is derived from an EMBL/GenBank/DDBJ whole genome shotgun (WGS) entry which is preliminary data.</text>
</comment>
<protein>
    <submittedName>
        <fullName evidence="3">2Fe-2S iron-sulfur cluster-binding protein</fullName>
    </submittedName>
</protein>
<dbReference type="InterPro" id="IPR039261">
    <property type="entry name" value="FNR_nucleotide-bd"/>
</dbReference>
<dbReference type="SUPFAM" id="SSF63380">
    <property type="entry name" value="Riboflavin synthase domain-like"/>
    <property type="match status" value="1"/>
</dbReference>
<dbReference type="Gene3D" id="2.40.30.10">
    <property type="entry name" value="Translation factors"/>
    <property type="match status" value="1"/>
</dbReference>
<dbReference type="InterPro" id="IPR017927">
    <property type="entry name" value="FAD-bd_FR_type"/>
</dbReference>
<dbReference type="Pfam" id="PF00175">
    <property type="entry name" value="NAD_binding_1"/>
    <property type="match status" value="1"/>
</dbReference>
<evidence type="ECO:0000259" key="2">
    <source>
        <dbReference type="PROSITE" id="PS51384"/>
    </source>
</evidence>
<dbReference type="InterPro" id="IPR001041">
    <property type="entry name" value="2Fe-2S_ferredoxin-type"/>
</dbReference>
<evidence type="ECO:0000313" key="3">
    <source>
        <dbReference type="EMBL" id="MFC3629543.1"/>
    </source>
</evidence>
<keyword evidence="4" id="KW-1185">Reference proteome</keyword>
<dbReference type="InterPro" id="IPR036010">
    <property type="entry name" value="2Fe-2S_ferredoxin-like_sf"/>
</dbReference>
<feature type="domain" description="2Fe-2S ferredoxin-type" evidence="1">
    <location>
        <begin position="5"/>
        <end position="95"/>
    </location>
</feature>
<dbReference type="PANTHER" id="PTHR47354:SF5">
    <property type="entry name" value="PROTEIN RFBI"/>
    <property type="match status" value="1"/>
</dbReference>
<evidence type="ECO:0000259" key="1">
    <source>
        <dbReference type="PROSITE" id="PS51085"/>
    </source>
</evidence>
<dbReference type="Pfam" id="PF00111">
    <property type="entry name" value="Fer2"/>
    <property type="match status" value="1"/>
</dbReference>